<protein>
    <submittedName>
        <fullName evidence="3">Transcriptional regulator</fullName>
    </submittedName>
</protein>
<dbReference type="SMART" id="SM00530">
    <property type="entry name" value="HTH_XRE"/>
    <property type="match status" value="1"/>
</dbReference>
<dbReference type="InterPro" id="IPR001387">
    <property type="entry name" value="Cro/C1-type_HTH"/>
</dbReference>
<dbReference type="InterPro" id="IPR010982">
    <property type="entry name" value="Lambda_DNA-bd_dom_sf"/>
</dbReference>
<accession>A0ABQ1LJY4</accession>
<keyword evidence="4" id="KW-1185">Reference proteome</keyword>
<evidence type="ECO:0000256" key="1">
    <source>
        <dbReference type="SAM" id="MobiDB-lite"/>
    </source>
</evidence>
<dbReference type="Proteomes" id="UP000637769">
    <property type="component" value="Unassembled WGS sequence"/>
</dbReference>
<dbReference type="EMBL" id="BMCH01000002">
    <property type="protein sequence ID" value="GGC24884.1"/>
    <property type="molecule type" value="Genomic_DNA"/>
</dbReference>
<reference evidence="4" key="1">
    <citation type="journal article" date="2019" name="Int. J. Syst. Evol. Microbiol.">
        <title>The Global Catalogue of Microorganisms (GCM) 10K type strain sequencing project: providing services to taxonomists for standard genome sequencing and annotation.</title>
        <authorList>
            <consortium name="The Broad Institute Genomics Platform"/>
            <consortium name="The Broad Institute Genome Sequencing Center for Infectious Disease"/>
            <person name="Wu L."/>
            <person name="Ma J."/>
        </authorList>
    </citation>
    <scope>NUCLEOTIDE SEQUENCE [LARGE SCALE GENOMIC DNA]</scope>
    <source>
        <strain evidence="4">CCM 7132</strain>
    </source>
</reference>
<organism evidence="3 4">
    <name type="scientific">Asaia siamensis</name>
    <dbReference type="NCBI Taxonomy" id="110479"/>
    <lineage>
        <taxon>Bacteria</taxon>
        <taxon>Pseudomonadati</taxon>
        <taxon>Pseudomonadota</taxon>
        <taxon>Alphaproteobacteria</taxon>
        <taxon>Acetobacterales</taxon>
        <taxon>Acetobacteraceae</taxon>
        <taxon>Asaia</taxon>
    </lineage>
</organism>
<feature type="region of interest" description="Disordered" evidence="1">
    <location>
        <begin position="91"/>
        <end position="120"/>
    </location>
</feature>
<dbReference type="Pfam" id="PF01381">
    <property type="entry name" value="HTH_3"/>
    <property type="match status" value="1"/>
</dbReference>
<evidence type="ECO:0000259" key="2">
    <source>
        <dbReference type="PROSITE" id="PS50943"/>
    </source>
</evidence>
<dbReference type="CDD" id="cd00093">
    <property type="entry name" value="HTH_XRE"/>
    <property type="match status" value="1"/>
</dbReference>
<sequence length="159" mass="17119">MSNTTKSASAAGPIDALVGARIRLRRTLLGISQEKLGAALGLTFQQVQKYERGANKVGASRLYEMSRVLNVPIGFFFDDLAGVRPSNPGFSPQGAGFSEVPPGFNGKGSEMGRDASRFAAKGSDLDESSLELLRAFQRISDERVRRQLVNLVKSMASPE</sequence>
<evidence type="ECO:0000313" key="4">
    <source>
        <dbReference type="Proteomes" id="UP000637769"/>
    </source>
</evidence>
<gene>
    <name evidence="3" type="ORF">GCM10007207_07790</name>
</gene>
<name>A0ABQ1LJY4_9PROT</name>
<comment type="caution">
    <text evidence="3">The sequence shown here is derived from an EMBL/GenBank/DDBJ whole genome shotgun (WGS) entry which is preliminary data.</text>
</comment>
<dbReference type="SUPFAM" id="SSF47413">
    <property type="entry name" value="lambda repressor-like DNA-binding domains"/>
    <property type="match status" value="1"/>
</dbReference>
<dbReference type="RefSeq" id="WP_188425500.1">
    <property type="nucleotide sequence ID" value="NZ_BMCH01000002.1"/>
</dbReference>
<evidence type="ECO:0000313" key="3">
    <source>
        <dbReference type="EMBL" id="GGC24884.1"/>
    </source>
</evidence>
<proteinExistence type="predicted"/>
<dbReference type="PROSITE" id="PS50943">
    <property type="entry name" value="HTH_CROC1"/>
    <property type="match status" value="1"/>
</dbReference>
<dbReference type="Gene3D" id="1.10.260.40">
    <property type="entry name" value="lambda repressor-like DNA-binding domains"/>
    <property type="match status" value="1"/>
</dbReference>
<feature type="domain" description="HTH cro/C1-type" evidence="2">
    <location>
        <begin position="22"/>
        <end position="76"/>
    </location>
</feature>